<keyword evidence="5" id="KW-0539">Nucleus</keyword>
<dbReference type="GO" id="GO:0046872">
    <property type="term" value="F:metal ion binding"/>
    <property type="evidence" value="ECO:0007669"/>
    <property type="project" value="UniProtKB-KW"/>
</dbReference>
<keyword evidence="3" id="KW-0805">Transcription regulation</keyword>
<dbReference type="AlphaFoldDB" id="A0A9W9ETB9"/>
<gene>
    <name evidence="6" type="ORF">N7456_011192</name>
</gene>
<dbReference type="Proteomes" id="UP001149165">
    <property type="component" value="Unassembled WGS sequence"/>
</dbReference>
<keyword evidence="7" id="KW-1185">Reference proteome</keyword>
<protein>
    <recommendedName>
        <fullName evidence="8">Transcription factor domain-containing protein</fullName>
    </recommendedName>
</protein>
<proteinExistence type="predicted"/>
<dbReference type="PANTHER" id="PTHR47660">
    <property type="entry name" value="TRANSCRIPTION FACTOR WITH C2H2 AND ZN(2)-CYS(6) DNA BINDING DOMAIN (EUROFUNG)-RELATED-RELATED"/>
    <property type="match status" value="1"/>
</dbReference>
<name>A0A9W9ETB9_9EURO</name>
<sequence>MPTYQPQHPSSKFDSVLFEPFFADFGSWSPLQPSELALRSTQSIESRDLLDFMDSVTCPSPGFARFELTQPSEPSSDSNAVALANHSMELIFRVFRTWPQMLAEGFQLPPMFHSTQLTSQAKLPRPLATCITLAKMWHGQCSGAEDIVRATIHQELAQVITKSEELDEGTLLASLQAVVIYTIILLSPSTDSQNDRMNDDIVFRKVELFVWHVVRGGLFLSEERAQTRPSWEAWVHVTSKRRAILTLYLLHWAYSVLHKVPCFDCRDLGFMPAPAPKVLWQAHTEQEWNTKYIHWLARWSGQIYLQAEFGHILPGAVLSTRAEKWLGEADEFGFIMASIRKSIV</sequence>
<evidence type="ECO:0000256" key="1">
    <source>
        <dbReference type="ARBA" id="ARBA00022723"/>
    </source>
</evidence>
<dbReference type="OrthoDB" id="2441642at2759"/>
<evidence type="ECO:0000313" key="7">
    <source>
        <dbReference type="Proteomes" id="UP001149165"/>
    </source>
</evidence>
<evidence type="ECO:0000256" key="5">
    <source>
        <dbReference type="ARBA" id="ARBA00023242"/>
    </source>
</evidence>
<keyword evidence="4" id="KW-0804">Transcription</keyword>
<organism evidence="6 7">
    <name type="scientific">Penicillium angulare</name>
    <dbReference type="NCBI Taxonomy" id="116970"/>
    <lineage>
        <taxon>Eukaryota</taxon>
        <taxon>Fungi</taxon>
        <taxon>Dikarya</taxon>
        <taxon>Ascomycota</taxon>
        <taxon>Pezizomycotina</taxon>
        <taxon>Eurotiomycetes</taxon>
        <taxon>Eurotiomycetidae</taxon>
        <taxon>Eurotiales</taxon>
        <taxon>Aspergillaceae</taxon>
        <taxon>Penicillium</taxon>
    </lineage>
</organism>
<keyword evidence="2" id="KW-0862">Zinc</keyword>
<evidence type="ECO:0000256" key="2">
    <source>
        <dbReference type="ARBA" id="ARBA00022833"/>
    </source>
</evidence>
<evidence type="ECO:0000256" key="4">
    <source>
        <dbReference type="ARBA" id="ARBA00023163"/>
    </source>
</evidence>
<dbReference type="PANTHER" id="PTHR47660:SF3">
    <property type="entry name" value="FINGER DOMAIN PROTEIN, PUTATIVE (AFU_ORTHOLOGUE AFUA_4G03310)-RELATED"/>
    <property type="match status" value="1"/>
</dbReference>
<reference evidence="6" key="1">
    <citation type="submission" date="2022-11" db="EMBL/GenBank/DDBJ databases">
        <authorList>
            <person name="Petersen C."/>
        </authorList>
    </citation>
    <scope>NUCLEOTIDE SEQUENCE</scope>
    <source>
        <strain evidence="6">IBT 30069</strain>
    </source>
</reference>
<evidence type="ECO:0000313" key="6">
    <source>
        <dbReference type="EMBL" id="KAJ5087576.1"/>
    </source>
</evidence>
<evidence type="ECO:0008006" key="8">
    <source>
        <dbReference type="Google" id="ProtNLM"/>
    </source>
</evidence>
<evidence type="ECO:0000256" key="3">
    <source>
        <dbReference type="ARBA" id="ARBA00023015"/>
    </source>
</evidence>
<accession>A0A9W9ETB9</accession>
<comment type="caution">
    <text evidence="6">The sequence shown here is derived from an EMBL/GenBank/DDBJ whole genome shotgun (WGS) entry which is preliminary data.</text>
</comment>
<keyword evidence="1" id="KW-0479">Metal-binding</keyword>
<reference evidence="6" key="2">
    <citation type="journal article" date="2023" name="IMA Fungus">
        <title>Comparative genomic study of the Penicillium genus elucidates a diverse pangenome and 15 lateral gene transfer events.</title>
        <authorList>
            <person name="Petersen C."/>
            <person name="Sorensen T."/>
            <person name="Nielsen M.R."/>
            <person name="Sondergaard T.E."/>
            <person name="Sorensen J.L."/>
            <person name="Fitzpatrick D.A."/>
            <person name="Frisvad J.C."/>
            <person name="Nielsen K.L."/>
        </authorList>
    </citation>
    <scope>NUCLEOTIDE SEQUENCE</scope>
    <source>
        <strain evidence="6">IBT 30069</strain>
    </source>
</reference>
<dbReference type="EMBL" id="JAPQKH010000007">
    <property type="protein sequence ID" value="KAJ5087576.1"/>
    <property type="molecule type" value="Genomic_DNA"/>
</dbReference>